<feature type="transmembrane region" description="Helical" evidence="1">
    <location>
        <begin position="7"/>
        <end position="30"/>
    </location>
</feature>
<dbReference type="RefSeq" id="WP_220620879.1">
    <property type="nucleotide sequence ID" value="NZ_RKLR01000029.1"/>
</dbReference>
<keyword evidence="3" id="KW-1185">Reference proteome</keyword>
<reference evidence="2 3" key="1">
    <citation type="submission" date="2021-06" db="EMBL/GenBank/DDBJ databases">
        <title>Halomicroarcula sp. a new haloarchaeum isolated from saline soil.</title>
        <authorList>
            <person name="Duran-Viseras A."/>
            <person name="Sanchez-Porro C."/>
            <person name="Ventosa A."/>
        </authorList>
    </citation>
    <scope>NUCLEOTIDE SEQUENCE [LARGE SCALE GENOMIC DNA]</scope>
    <source>
        <strain evidence="2 3">F13</strain>
    </source>
</reference>
<gene>
    <name evidence="2" type="ORF">EGH21_23735</name>
</gene>
<evidence type="ECO:0000313" key="3">
    <source>
        <dbReference type="Proteomes" id="UP001430377"/>
    </source>
</evidence>
<name>A0AAW4PYC1_9EURY</name>
<sequence>MMSESMFVGMLVLFWLAEFAFGAIVIYWFVRQGFADEGTASGTDFPLEDSKLTKQSLGIWGLFFLAIVIGIVVGA</sequence>
<feature type="transmembrane region" description="Helical" evidence="1">
    <location>
        <begin position="57"/>
        <end position="74"/>
    </location>
</feature>
<keyword evidence="1" id="KW-0472">Membrane</keyword>
<protein>
    <submittedName>
        <fullName evidence="2">Uncharacterized protein</fullName>
    </submittedName>
</protein>
<evidence type="ECO:0000313" key="2">
    <source>
        <dbReference type="EMBL" id="MBX0326028.1"/>
    </source>
</evidence>
<dbReference type="EMBL" id="RKLR01000029">
    <property type="protein sequence ID" value="MBX0326028.1"/>
    <property type="molecule type" value="Genomic_DNA"/>
</dbReference>
<dbReference type="AlphaFoldDB" id="A0AAW4PYC1"/>
<keyword evidence="1" id="KW-1133">Transmembrane helix</keyword>
<accession>A0AAW4PYC1</accession>
<organism evidence="2 3">
    <name type="scientific">Haloarcula rubra</name>
    <dbReference type="NCBI Taxonomy" id="2487747"/>
    <lineage>
        <taxon>Archaea</taxon>
        <taxon>Methanobacteriati</taxon>
        <taxon>Methanobacteriota</taxon>
        <taxon>Stenosarchaea group</taxon>
        <taxon>Halobacteria</taxon>
        <taxon>Halobacteriales</taxon>
        <taxon>Haloarculaceae</taxon>
        <taxon>Haloarcula</taxon>
    </lineage>
</organism>
<proteinExistence type="predicted"/>
<keyword evidence="1" id="KW-0812">Transmembrane</keyword>
<evidence type="ECO:0000256" key="1">
    <source>
        <dbReference type="SAM" id="Phobius"/>
    </source>
</evidence>
<comment type="caution">
    <text evidence="2">The sequence shown here is derived from an EMBL/GenBank/DDBJ whole genome shotgun (WGS) entry which is preliminary data.</text>
</comment>
<dbReference type="Proteomes" id="UP001430377">
    <property type="component" value="Unassembled WGS sequence"/>
</dbReference>